<feature type="transmembrane region" description="Helical" evidence="6">
    <location>
        <begin position="263"/>
        <end position="283"/>
    </location>
</feature>
<evidence type="ECO:0000313" key="8">
    <source>
        <dbReference type="Proteomes" id="UP000504637"/>
    </source>
</evidence>
<keyword evidence="5 6" id="KW-0472">Membrane</keyword>
<feature type="transmembrane region" description="Helical" evidence="6">
    <location>
        <begin position="290"/>
        <end position="310"/>
    </location>
</feature>
<dbReference type="RefSeq" id="XP_033463990.1">
    <property type="nucleotide sequence ID" value="XM_033602356.1"/>
</dbReference>
<dbReference type="SUPFAM" id="SSF103473">
    <property type="entry name" value="MFS general substrate transporter"/>
    <property type="match status" value="1"/>
</dbReference>
<dbReference type="GO" id="GO:0022857">
    <property type="term" value="F:transmembrane transporter activity"/>
    <property type="evidence" value="ECO:0007669"/>
    <property type="project" value="InterPro"/>
</dbReference>
<feature type="transmembrane region" description="Helical" evidence="6">
    <location>
        <begin position="377"/>
        <end position="403"/>
    </location>
</feature>
<protein>
    <submittedName>
        <fullName evidence="9">MFS general substrate transporter</fullName>
    </submittedName>
</protein>
<reference evidence="9" key="2">
    <citation type="submission" date="2020-04" db="EMBL/GenBank/DDBJ databases">
        <authorList>
            <consortium name="NCBI Genome Project"/>
        </authorList>
    </citation>
    <scope>NUCLEOTIDE SEQUENCE</scope>
    <source>
        <strain evidence="9">CBS 342.82</strain>
    </source>
</reference>
<accession>A0A6J3MGY7</accession>
<evidence type="ECO:0000259" key="7">
    <source>
        <dbReference type="PROSITE" id="PS50850"/>
    </source>
</evidence>
<sequence length="470" mass="51293">MCLVFFIQYLDKQSLAYTSVYGLLEDLSLSPTQYSWLTSGFYLTQLVAEVPFIYIMSRLPLAATIGATIIAWGIACLALAAPQDFTSFLAVRCLLGLAETIIAPAFITLISTWYTKEEHPLRVASYVSCNGIAQIVGSLMMYGIGERASSFGALAPWRVMFLICGGITIVIGVLFLCVIPAGPNTAWFLTPHERIIAARRMSSYQDAGDKTYFSWAQFREAAVDVQTLHGFLFGVLVTMSAPVLTFATLVIRNLGYSPAQTLLYGAPSGAVQIAFIWVSVGLCTILKRRALSIMLIGLVPLTGSILLFVLPDENSWGIIVASWLASINNATSVIFMSMLASNVRGNTKKSTINAMFNIGYCVGFIVGPQLWTAPPRYQGGVITTIVCWLLTILVLVPWYWIILSRRNCARDRKYGQLQAQPNDDGSLSTADISTSPAISGLVDATGAAREGLLVNDDLTDRQNKAFRYTT</sequence>
<keyword evidence="8" id="KW-1185">Reference proteome</keyword>
<evidence type="ECO:0000256" key="5">
    <source>
        <dbReference type="ARBA" id="ARBA00023136"/>
    </source>
</evidence>
<evidence type="ECO:0000256" key="2">
    <source>
        <dbReference type="ARBA" id="ARBA00022448"/>
    </source>
</evidence>
<evidence type="ECO:0000256" key="6">
    <source>
        <dbReference type="SAM" id="Phobius"/>
    </source>
</evidence>
<dbReference type="InterPro" id="IPR011701">
    <property type="entry name" value="MFS"/>
</dbReference>
<reference evidence="9" key="1">
    <citation type="submission" date="2020-01" db="EMBL/GenBank/DDBJ databases">
        <authorList>
            <consortium name="DOE Joint Genome Institute"/>
            <person name="Haridas S."/>
            <person name="Albert R."/>
            <person name="Binder M."/>
            <person name="Bloem J."/>
            <person name="Labutti K."/>
            <person name="Salamov A."/>
            <person name="Andreopoulos B."/>
            <person name="Baker S.E."/>
            <person name="Barry K."/>
            <person name="Bills G."/>
            <person name="Bluhm B.H."/>
            <person name="Cannon C."/>
            <person name="Castanera R."/>
            <person name="Culley D.E."/>
            <person name="Daum C."/>
            <person name="Ezra D."/>
            <person name="Gonzalez J.B."/>
            <person name="Henrissat B."/>
            <person name="Kuo A."/>
            <person name="Liang C."/>
            <person name="Lipzen A."/>
            <person name="Lutzoni F."/>
            <person name="Magnuson J."/>
            <person name="Mondo S."/>
            <person name="Nolan M."/>
            <person name="Ohm R."/>
            <person name="Pangilinan J."/>
            <person name="Park H.-J."/>
            <person name="Ramirez L."/>
            <person name="Alfaro M."/>
            <person name="Sun H."/>
            <person name="Tritt A."/>
            <person name="Yoshinaga Y."/>
            <person name="Zwiers L.-H."/>
            <person name="Turgeon B.G."/>
            <person name="Goodwin S.B."/>
            <person name="Spatafora J.W."/>
            <person name="Crous P.W."/>
            <person name="Grigoriev I.V."/>
        </authorList>
    </citation>
    <scope>NUCLEOTIDE SEQUENCE</scope>
    <source>
        <strain evidence="9">CBS 342.82</strain>
    </source>
</reference>
<name>A0A6J3MGY7_9PEZI</name>
<evidence type="ECO:0000256" key="4">
    <source>
        <dbReference type="ARBA" id="ARBA00022989"/>
    </source>
</evidence>
<feature type="transmembrane region" description="Helical" evidence="6">
    <location>
        <begin position="61"/>
        <end position="81"/>
    </location>
</feature>
<reference evidence="9" key="3">
    <citation type="submission" date="2025-08" db="UniProtKB">
        <authorList>
            <consortium name="RefSeq"/>
        </authorList>
    </citation>
    <scope>IDENTIFICATION</scope>
    <source>
        <strain evidence="9">CBS 342.82</strain>
    </source>
</reference>
<dbReference type="Gene3D" id="1.20.1250.20">
    <property type="entry name" value="MFS general substrate transporter like domains"/>
    <property type="match status" value="2"/>
</dbReference>
<dbReference type="PANTHER" id="PTHR43791:SF103">
    <property type="entry name" value="MAJOR FACILITATOR SUPERFAMILY (MFS) PROFILE DOMAIN-CONTAINING PROTEIN-RELATED"/>
    <property type="match status" value="1"/>
</dbReference>
<evidence type="ECO:0000313" key="9">
    <source>
        <dbReference type="RefSeq" id="XP_033463990.1"/>
    </source>
</evidence>
<keyword evidence="3 6" id="KW-0812">Transmembrane</keyword>
<feature type="transmembrane region" description="Helical" evidence="6">
    <location>
        <begin position="352"/>
        <end position="371"/>
    </location>
</feature>
<proteinExistence type="predicted"/>
<dbReference type="OrthoDB" id="6730379at2759"/>
<keyword evidence="4 6" id="KW-1133">Transmembrane helix</keyword>
<dbReference type="Proteomes" id="UP000504637">
    <property type="component" value="Unplaced"/>
</dbReference>
<keyword evidence="2" id="KW-0813">Transport</keyword>
<dbReference type="Pfam" id="PF07690">
    <property type="entry name" value="MFS_1"/>
    <property type="match status" value="1"/>
</dbReference>
<dbReference type="PANTHER" id="PTHR43791">
    <property type="entry name" value="PERMEASE-RELATED"/>
    <property type="match status" value="1"/>
</dbReference>
<organism evidence="9">
    <name type="scientific">Dissoconium aciculare CBS 342.82</name>
    <dbReference type="NCBI Taxonomy" id="1314786"/>
    <lineage>
        <taxon>Eukaryota</taxon>
        <taxon>Fungi</taxon>
        <taxon>Dikarya</taxon>
        <taxon>Ascomycota</taxon>
        <taxon>Pezizomycotina</taxon>
        <taxon>Dothideomycetes</taxon>
        <taxon>Dothideomycetidae</taxon>
        <taxon>Mycosphaerellales</taxon>
        <taxon>Dissoconiaceae</taxon>
        <taxon>Dissoconium</taxon>
    </lineage>
</organism>
<dbReference type="InterPro" id="IPR036259">
    <property type="entry name" value="MFS_trans_sf"/>
</dbReference>
<feature type="transmembrane region" description="Helical" evidence="6">
    <location>
        <begin position="157"/>
        <end position="179"/>
    </location>
</feature>
<feature type="domain" description="Major facilitator superfamily (MFS) profile" evidence="7">
    <location>
        <begin position="1"/>
        <end position="406"/>
    </location>
</feature>
<evidence type="ECO:0000256" key="3">
    <source>
        <dbReference type="ARBA" id="ARBA00022692"/>
    </source>
</evidence>
<feature type="transmembrane region" description="Helical" evidence="6">
    <location>
        <begin position="316"/>
        <end position="340"/>
    </location>
</feature>
<dbReference type="InterPro" id="IPR020846">
    <property type="entry name" value="MFS_dom"/>
</dbReference>
<feature type="transmembrane region" description="Helical" evidence="6">
    <location>
        <begin position="228"/>
        <end position="251"/>
    </location>
</feature>
<dbReference type="PROSITE" id="PS50850">
    <property type="entry name" value="MFS"/>
    <property type="match status" value="1"/>
</dbReference>
<evidence type="ECO:0000256" key="1">
    <source>
        <dbReference type="ARBA" id="ARBA00004141"/>
    </source>
</evidence>
<dbReference type="GeneID" id="54360156"/>
<dbReference type="AlphaFoldDB" id="A0A6J3MGY7"/>
<feature type="transmembrane region" description="Helical" evidence="6">
    <location>
        <begin position="87"/>
        <end position="111"/>
    </location>
</feature>
<gene>
    <name evidence="9" type="ORF">K489DRAFT_347855</name>
</gene>
<comment type="subcellular location">
    <subcellularLocation>
        <location evidence="1">Membrane</location>
        <topology evidence="1">Multi-pass membrane protein</topology>
    </subcellularLocation>
</comment>
<dbReference type="GO" id="GO:0016020">
    <property type="term" value="C:membrane"/>
    <property type="evidence" value="ECO:0007669"/>
    <property type="project" value="UniProtKB-SubCell"/>
</dbReference>